<name>A0A504J5A6_9FLAO</name>
<dbReference type="PANTHER" id="PTHR22674">
    <property type="entry name" value="NTPASE, KAP FAMILY P-LOOP DOMAIN-CONTAINING 1"/>
    <property type="match status" value="1"/>
</dbReference>
<dbReference type="InterPro" id="IPR052754">
    <property type="entry name" value="NTPase_KAP_P-loop"/>
</dbReference>
<dbReference type="Pfam" id="PF07693">
    <property type="entry name" value="KAP_NTPase"/>
    <property type="match status" value="1"/>
</dbReference>
<dbReference type="InterPro" id="IPR027417">
    <property type="entry name" value="P-loop_NTPase"/>
</dbReference>
<dbReference type="AlphaFoldDB" id="A0A504J5A6"/>
<gene>
    <name evidence="2" type="ORF">FHK87_12495</name>
</gene>
<proteinExistence type="predicted"/>
<dbReference type="Proteomes" id="UP000315540">
    <property type="component" value="Unassembled WGS sequence"/>
</dbReference>
<feature type="domain" description="KAP NTPase" evidence="1">
    <location>
        <begin position="15"/>
        <end position="389"/>
    </location>
</feature>
<dbReference type="OrthoDB" id="88903at2"/>
<comment type="caution">
    <text evidence="2">The sequence shown here is derived from an EMBL/GenBank/DDBJ whole genome shotgun (WGS) entry which is preliminary data.</text>
</comment>
<keyword evidence="3" id="KW-1185">Reference proteome</keyword>
<evidence type="ECO:0000313" key="2">
    <source>
        <dbReference type="EMBL" id="TPN86086.1"/>
    </source>
</evidence>
<dbReference type="EMBL" id="VFWZ01000003">
    <property type="protein sequence ID" value="TPN86086.1"/>
    <property type="molecule type" value="Genomic_DNA"/>
</dbReference>
<dbReference type="InterPro" id="IPR011646">
    <property type="entry name" value="KAP_P-loop"/>
</dbReference>
<organism evidence="2 3">
    <name type="scientific">Aquimarina algicola</name>
    <dbReference type="NCBI Taxonomy" id="2589995"/>
    <lineage>
        <taxon>Bacteria</taxon>
        <taxon>Pseudomonadati</taxon>
        <taxon>Bacteroidota</taxon>
        <taxon>Flavobacteriia</taxon>
        <taxon>Flavobacteriales</taxon>
        <taxon>Flavobacteriaceae</taxon>
        <taxon>Aquimarina</taxon>
    </lineage>
</organism>
<sequence>MWSDNETSEDLLGFKVHADLLIDVIKDDSVLPITIGVFGDWGSGKSSILKIIQEKFDKDEEEEDTLCIYFNGWTFEGYDDAKAALLNSILKGLEDNKKLSAEIKESIKEKSKKLWKSINWMRGAGMVLKNIALPAVSAYFTGGLSLAPFAMQKLAEWNLDSPEKLIEKMSSDEGREFFDSLKKNEENENSNINPVAEFRDDFSDLLEATNFKRLVVIIDDLDRCKPERIIENLEAIKLFVNVPRTAFVIGADPRIVRHAIEFKYGDTNSIQGDNSRIIDDYLEKLIQLPYSLPKLSEPEVETYISMLICKREIGNEKFKGIHSNFQEYRIKDKYSAYGLLNIESLLQPEDFEKVKSNIISIPSLVPLITQSLYGNPRQIKRFLNTYILRQRLSNVARLSDFNTSILAKLMLLEYSEIRLFRQLFEWQLNQEGKPQEIILLEKICDEGNSNEQSKEVENAGFGDWSKEKIIKWLHIEPKLVDVDLRDYFWISRDRIATSISASSLIPPIVKALFNELNQEMPTALIKRVIGEKFVKLNSLEKDSFLNILSSNIKKSPKEKKSYEIFNYMLEMELEDVTTYYMEALKVIKKSDIDPALGVSLRRFNNHPVMGHFFNELFSDNRSKISKAYNLKTK</sequence>
<dbReference type="Gene3D" id="3.40.50.300">
    <property type="entry name" value="P-loop containing nucleotide triphosphate hydrolases"/>
    <property type="match status" value="1"/>
</dbReference>
<protein>
    <submittedName>
        <fullName evidence="2">NTPase</fullName>
    </submittedName>
</protein>
<reference evidence="2 3" key="1">
    <citation type="submission" date="2019-06" db="EMBL/GenBank/DDBJ databases">
        <authorList>
            <person name="Meng X."/>
        </authorList>
    </citation>
    <scope>NUCLEOTIDE SEQUENCE [LARGE SCALE GENOMIC DNA]</scope>
    <source>
        <strain evidence="2 3">M625</strain>
    </source>
</reference>
<dbReference type="SUPFAM" id="SSF52540">
    <property type="entry name" value="P-loop containing nucleoside triphosphate hydrolases"/>
    <property type="match status" value="1"/>
</dbReference>
<dbReference type="RefSeq" id="WP_140593369.1">
    <property type="nucleotide sequence ID" value="NZ_VFWZ01000003.1"/>
</dbReference>
<evidence type="ECO:0000313" key="3">
    <source>
        <dbReference type="Proteomes" id="UP000315540"/>
    </source>
</evidence>
<accession>A0A504J5A6</accession>
<dbReference type="PANTHER" id="PTHR22674:SF6">
    <property type="entry name" value="NTPASE KAP FAMILY P-LOOP DOMAIN-CONTAINING PROTEIN 1"/>
    <property type="match status" value="1"/>
</dbReference>
<evidence type="ECO:0000259" key="1">
    <source>
        <dbReference type="Pfam" id="PF07693"/>
    </source>
</evidence>